<accession>A0A1H9UNM1</accession>
<evidence type="ECO:0000313" key="1">
    <source>
        <dbReference type="EMBL" id="SES11055.1"/>
    </source>
</evidence>
<keyword evidence="2" id="KW-1185">Reference proteome</keyword>
<organism evidence="1 2">
    <name type="scientific">Actinokineospora terrae</name>
    <dbReference type="NCBI Taxonomy" id="155974"/>
    <lineage>
        <taxon>Bacteria</taxon>
        <taxon>Bacillati</taxon>
        <taxon>Actinomycetota</taxon>
        <taxon>Actinomycetes</taxon>
        <taxon>Pseudonocardiales</taxon>
        <taxon>Pseudonocardiaceae</taxon>
        <taxon>Actinokineospora</taxon>
    </lineage>
</organism>
<reference evidence="2" key="1">
    <citation type="submission" date="2016-10" db="EMBL/GenBank/DDBJ databases">
        <authorList>
            <person name="Varghese N."/>
            <person name="Submissions S."/>
        </authorList>
    </citation>
    <scope>NUCLEOTIDE SEQUENCE [LARGE SCALE GENOMIC DNA]</scope>
    <source>
        <strain evidence="2">DSM 44260</strain>
    </source>
</reference>
<dbReference type="AlphaFoldDB" id="A0A1H9UNM1"/>
<name>A0A1H9UNM1_9PSEU</name>
<proteinExistence type="predicted"/>
<protein>
    <submittedName>
        <fullName evidence="1">Uncharacterized protein</fullName>
    </submittedName>
</protein>
<evidence type="ECO:0000313" key="2">
    <source>
        <dbReference type="Proteomes" id="UP000199051"/>
    </source>
</evidence>
<gene>
    <name evidence="1" type="ORF">SAMN04487818_107376</name>
</gene>
<sequence>MFRLSNSASPSTINASPAALARARVSSCARCGGLVLRGAPTPAVAGPQSRGRKAWPCPRTTLRLALPHTKQLHPIEPAWHQRLRGAVQGQRRRGARGWPTLFRAQGWPTSVKAGWRSSSPSPPARIGRFEPTILQRRDLSTTPSTIHRPRPSPIDRSSWSIGSEMGPRAPGGWVPGAELILSWGAAGRLGWGEGSAEGGGFLGVGGGAAVDGLGVAGGFVVGEDGFPPAWARGQVAAGGAEVVGGGHG</sequence>
<dbReference type="EMBL" id="FOGI01000007">
    <property type="protein sequence ID" value="SES11055.1"/>
    <property type="molecule type" value="Genomic_DNA"/>
</dbReference>
<dbReference type="Proteomes" id="UP000199051">
    <property type="component" value="Unassembled WGS sequence"/>
</dbReference>